<organism evidence="1 2">
    <name type="scientific">Rhizopus azygosporus</name>
    <name type="common">Rhizopus microsporus var. azygosporus</name>
    <dbReference type="NCBI Taxonomy" id="86630"/>
    <lineage>
        <taxon>Eukaryota</taxon>
        <taxon>Fungi</taxon>
        <taxon>Fungi incertae sedis</taxon>
        <taxon>Mucoromycota</taxon>
        <taxon>Mucoromycotina</taxon>
        <taxon>Mucoromycetes</taxon>
        <taxon>Mucorales</taxon>
        <taxon>Mucorineae</taxon>
        <taxon>Rhizopodaceae</taxon>
        <taxon>Rhizopus</taxon>
    </lineage>
</organism>
<dbReference type="EMBL" id="PJQL01000942">
    <property type="protein sequence ID" value="RCH91637.1"/>
    <property type="molecule type" value="Genomic_DNA"/>
</dbReference>
<accession>A0A367JNY1</accession>
<proteinExistence type="predicted"/>
<keyword evidence="2" id="KW-1185">Reference proteome</keyword>
<evidence type="ECO:0000313" key="1">
    <source>
        <dbReference type="EMBL" id="RCH91637.1"/>
    </source>
</evidence>
<dbReference type="Proteomes" id="UP000252139">
    <property type="component" value="Unassembled WGS sequence"/>
</dbReference>
<gene>
    <name evidence="1" type="ORF">CU097_012764</name>
</gene>
<feature type="non-terminal residue" evidence="1">
    <location>
        <position position="70"/>
    </location>
</feature>
<sequence length="70" mass="8037">MIEQEEHQKQDTLTGSNRKLDLIRHRSALAGADIYQEYWHYVSPGGLKVNLGYNKILAINNIKRLNSKNA</sequence>
<evidence type="ECO:0000313" key="2">
    <source>
        <dbReference type="Proteomes" id="UP000252139"/>
    </source>
</evidence>
<protein>
    <submittedName>
        <fullName evidence="1">Uncharacterized protein</fullName>
    </submittedName>
</protein>
<dbReference type="AlphaFoldDB" id="A0A367JNY1"/>
<comment type="caution">
    <text evidence="1">The sequence shown here is derived from an EMBL/GenBank/DDBJ whole genome shotgun (WGS) entry which is preliminary data.</text>
</comment>
<reference evidence="1 2" key="1">
    <citation type="journal article" date="2018" name="G3 (Bethesda)">
        <title>Phylogenetic and Phylogenomic Definition of Rhizopus Species.</title>
        <authorList>
            <person name="Gryganskyi A.P."/>
            <person name="Golan J."/>
            <person name="Dolatabadi S."/>
            <person name="Mondo S."/>
            <person name="Robb S."/>
            <person name="Idnurm A."/>
            <person name="Muszewska A."/>
            <person name="Steczkiewicz K."/>
            <person name="Masonjones S."/>
            <person name="Liao H.L."/>
            <person name="Gajdeczka M.T."/>
            <person name="Anike F."/>
            <person name="Vuek A."/>
            <person name="Anishchenko I.M."/>
            <person name="Voigt K."/>
            <person name="de Hoog G.S."/>
            <person name="Smith M.E."/>
            <person name="Heitman J."/>
            <person name="Vilgalys R."/>
            <person name="Stajich J.E."/>
        </authorList>
    </citation>
    <scope>NUCLEOTIDE SEQUENCE [LARGE SCALE GENOMIC DNA]</scope>
    <source>
        <strain evidence="1 2">CBS 357.93</strain>
    </source>
</reference>
<name>A0A367JNY1_RHIAZ</name>